<dbReference type="eggNOG" id="ENOG50339FT">
    <property type="taxonomic scope" value="Bacteria"/>
</dbReference>
<dbReference type="Pfam" id="PF19762">
    <property type="entry name" value="DUF6249"/>
    <property type="match status" value="1"/>
</dbReference>
<keyword evidence="1" id="KW-0812">Transmembrane</keyword>
<organism evidence="3 4">
    <name type="scientific">Paludibacter propionicigenes (strain DSM 17365 / JCM 13257 / WB4)</name>
    <dbReference type="NCBI Taxonomy" id="694427"/>
    <lineage>
        <taxon>Bacteria</taxon>
        <taxon>Pseudomonadati</taxon>
        <taxon>Bacteroidota</taxon>
        <taxon>Bacteroidia</taxon>
        <taxon>Bacteroidales</taxon>
        <taxon>Paludibacteraceae</taxon>
        <taxon>Paludibacter</taxon>
    </lineage>
</organism>
<dbReference type="STRING" id="694427.Palpr_2115"/>
<accession>E4T6A7</accession>
<evidence type="ECO:0000259" key="2">
    <source>
        <dbReference type="Pfam" id="PF19762"/>
    </source>
</evidence>
<protein>
    <recommendedName>
        <fullName evidence="2">DUF6249 domain-containing protein</fullName>
    </recommendedName>
</protein>
<dbReference type="EMBL" id="CP002345">
    <property type="protein sequence ID" value="ADQ80251.1"/>
    <property type="molecule type" value="Genomic_DNA"/>
</dbReference>
<sequence>MDFITIPLVVGMITLGIYKLFDLFVRKKERLAIIEKIGDKFDSSMIENKFSFPLNFKFEGGFGTLKVACLLLGVGLGLLVGYFICYGTIPGYYNNGDYSYRTSEVIYGASTLLFGGLGLLIAFLIEMKYRKDKKEH</sequence>
<dbReference type="Proteomes" id="UP000008718">
    <property type="component" value="Chromosome"/>
</dbReference>
<feature type="domain" description="DUF6249" evidence="2">
    <location>
        <begin position="9"/>
        <end position="126"/>
    </location>
</feature>
<dbReference type="AlphaFoldDB" id="E4T6A7"/>
<dbReference type="HOGENOM" id="CLU_153862_0_0_10"/>
<keyword evidence="1" id="KW-1133">Transmembrane helix</keyword>
<feature type="transmembrane region" description="Helical" evidence="1">
    <location>
        <begin position="6"/>
        <end position="25"/>
    </location>
</feature>
<reference evidence="3 4" key="2">
    <citation type="journal article" date="2011" name="Stand. Genomic Sci.">
        <title>Complete genome sequence of Paludibacter propionicigenes type strain (WB4).</title>
        <authorList>
            <person name="Gronow S."/>
            <person name="Munk C."/>
            <person name="Lapidus A."/>
            <person name="Nolan M."/>
            <person name="Lucas S."/>
            <person name="Hammon N."/>
            <person name="Deshpande S."/>
            <person name="Cheng J.F."/>
            <person name="Tapia R."/>
            <person name="Han C."/>
            <person name="Goodwin L."/>
            <person name="Pitluck S."/>
            <person name="Liolios K."/>
            <person name="Ivanova N."/>
            <person name="Mavromatis K."/>
            <person name="Mikhailova N."/>
            <person name="Pati A."/>
            <person name="Chen A."/>
            <person name="Palaniappan K."/>
            <person name="Land M."/>
            <person name="Hauser L."/>
            <person name="Chang Y.J."/>
            <person name="Jeffries C.D."/>
            <person name="Brambilla E."/>
            <person name="Rohde M."/>
            <person name="Goker M."/>
            <person name="Detter J.C."/>
            <person name="Woyke T."/>
            <person name="Bristow J."/>
            <person name="Eisen J.A."/>
            <person name="Markowitz V."/>
            <person name="Hugenholtz P."/>
            <person name="Kyrpides N.C."/>
            <person name="Klenk H.P."/>
        </authorList>
    </citation>
    <scope>NUCLEOTIDE SEQUENCE [LARGE SCALE GENOMIC DNA]</scope>
    <source>
        <strain evidence="4">DSM 17365 / JCM 13257 / WB4</strain>
    </source>
</reference>
<feature type="transmembrane region" description="Helical" evidence="1">
    <location>
        <begin position="105"/>
        <end position="125"/>
    </location>
</feature>
<feature type="transmembrane region" description="Helical" evidence="1">
    <location>
        <begin position="67"/>
        <end position="93"/>
    </location>
</feature>
<keyword evidence="1" id="KW-0472">Membrane</keyword>
<gene>
    <name evidence="3" type="ordered locus">Palpr_2115</name>
</gene>
<evidence type="ECO:0000313" key="3">
    <source>
        <dbReference type="EMBL" id="ADQ80251.1"/>
    </source>
</evidence>
<evidence type="ECO:0000313" key="4">
    <source>
        <dbReference type="Proteomes" id="UP000008718"/>
    </source>
</evidence>
<proteinExistence type="predicted"/>
<reference key="1">
    <citation type="submission" date="2010-11" db="EMBL/GenBank/DDBJ databases">
        <title>The complete genome of Paludibacter propionicigenes DSM 17365.</title>
        <authorList>
            <consortium name="US DOE Joint Genome Institute (JGI-PGF)"/>
            <person name="Lucas S."/>
            <person name="Copeland A."/>
            <person name="Lapidus A."/>
            <person name="Bruce D."/>
            <person name="Goodwin L."/>
            <person name="Pitluck S."/>
            <person name="Kyrpides N."/>
            <person name="Mavromatis K."/>
            <person name="Ivanova N."/>
            <person name="Munk A.C."/>
            <person name="Brettin T."/>
            <person name="Detter J.C."/>
            <person name="Han C."/>
            <person name="Tapia R."/>
            <person name="Land M."/>
            <person name="Hauser L."/>
            <person name="Markowitz V."/>
            <person name="Cheng J.-F."/>
            <person name="Hugenholtz P."/>
            <person name="Woyke T."/>
            <person name="Wu D."/>
            <person name="Gronow S."/>
            <person name="Wellnitz S."/>
            <person name="Brambilla E."/>
            <person name="Klenk H.-P."/>
            <person name="Eisen J.A."/>
        </authorList>
    </citation>
    <scope>NUCLEOTIDE SEQUENCE</scope>
    <source>
        <strain>WB4</strain>
    </source>
</reference>
<dbReference type="InterPro" id="IPR046216">
    <property type="entry name" value="DUF6249"/>
</dbReference>
<evidence type="ECO:0000256" key="1">
    <source>
        <dbReference type="SAM" id="Phobius"/>
    </source>
</evidence>
<name>E4T6A7_PALPW</name>
<dbReference type="KEGG" id="ppn:Palpr_2115"/>
<keyword evidence="4" id="KW-1185">Reference proteome</keyword>